<evidence type="ECO:0000256" key="2">
    <source>
        <dbReference type="ARBA" id="ARBA00022475"/>
    </source>
</evidence>
<dbReference type="SMART" id="SM00176">
    <property type="entry name" value="RAN"/>
    <property type="match status" value="1"/>
</dbReference>
<dbReference type="Proteomes" id="UP001209878">
    <property type="component" value="Unassembled WGS sequence"/>
</dbReference>
<dbReference type="SMART" id="SM00173">
    <property type="entry name" value="RAS"/>
    <property type="match status" value="1"/>
</dbReference>
<dbReference type="PROSITE" id="PS51419">
    <property type="entry name" value="RAB"/>
    <property type="match status" value="1"/>
</dbReference>
<keyword evidence="2" id="KW-1003">Cell membrane</keyword>
<dbReference type="InterPro" id="IPR001806">
    <property type="entry name" value="Small_GTPase"/>
</dbReference>
<comment type="subcellular location">
    <subcellularLocation>
        <location evidence="1">Cell membrane</location>
    </subcellularLocation>
</comment>
<dbReference type="SMART" id="SM00175">
    <property type="entry name" value="RAB"/>
    <property type="match status" value="1"/>
</dbReference>
<evidence type="ECO:0000256" key="7">
    <source>
        <dbReference type="ARBA" id="ARBA00023288"/>
    </source>
</evidence>
<dbReference type="Pfam" id="PF00071">
    <property type="entry name" value="Ras"/>
    <property type="match status" value="1"/>
</dbReference>
<evidence type="ECO:0000256" key="4">
    <source>
        <dbReference type="ARBA" id="ARBA00022741"/>
    </source>
</evidence>
<keyword evidence="6" id="KW-0472">Membrane</keyword>
<dbReference type="GO" id="GO:0030036">
    <property type="term" value="P:actin cytoskeleton organization"/>
    <property type="evidence" value="ECO:0007669"/>
    <property type="project" value="UniProtKB-ARBA"/>
</dbReference>
<dbReference type="PRINTS" id="PR00449">
    <property type="entry name" value="RASTRNSFRMNG"/>
</dbReference>
<dbReference type="InterPro" id="IPR003578">
    <property type="entry name" value="Small_GTPase_Rho"/>
</dbReference>
<dbReference type="PANTHER" id="PTHR24072">
    <property type="entry name" value="RHO FAMILY GTPASE"/>
    <property type="match status" value="1"/>
</dbReference>
<dbReference type="GO" id="GO:0003924">
    <property type="term" value="F:GTPase activity"/>
    <property type="evidence" value="ECO:0007669"/>
    <property type="project" value="InterPro"/>
</dbReference>
<dbReference type="SUPFAM" id="SSF52540">
    <property type="entry name" value="P-loop containing nucleoside triphosphate hydrolases"/>
    <property type="match status" value="1"/>
</dbReference>
<organism evidence="9 10">
    <name type="scientific">Ridgeia piscesae</name>
    <name type="common">Tubeworm</name>
    <dbReference type="NCBI Taxonomy" id="27915"/>
    <lineage>
        <taxon>Eukaryota</taxon>
        <taxon>Metazoa</taxon>
        <taxon>Spiralia</taxon>
        <taxon>Lophotrochozoa</taxon>
        <taxon>Annelida</taxon>
        <taxon>Polychaeta</taxon>
        <taxon>Sedentaria</taxon>
        <taxon>Canalipalpata</taxon>
        <taxon>Sabellida</taxon>
        <taxon>Siboglinidae</taxon>
        <taxon>Ridgeia</taxon>
    </lineage>
</organism>
<protein>
    <submittedName>
        <fullName evidence="9">Uncharacterized protein</fullName>
    </submittedName>
</protein>
<dbReference type="SMART" id="SM00174">
    <property type="entry name" value="RHO"/>
    <property type="match status" value="1"/>
</dbReference>
<evidence type="ECO:0000256" key="1">
    <source>
        <dbReference type="ARBA" id="ARBA00004236"/>
    </source>
</evidence>
<accession>A0AAD9KID8</accession>
<evidence type="ECO:0000313" key="9">
    <source>
        <dbReference type="EMBL" id="KAK2171779.1"/>
    </source>
</evidence>
<dbReference type="AlphaFoldDB" id="A0AAD9KID8"/>
<dbReference type="Gene3D" id="3.40.50.300">
    <property type="entry name" value="P-loop containing nucleotide triphosphate hydrolases"/>
    <property type="match status" value="1"/>
</dbReference>
<keyword evidence="5" id="KW-0342">GTP-binding</keyword>
<evidence type="ECO:0000256" key="6">
    <source>
        <dbReference type="ARBA" id="ARBA00023136"/>
    </source>
</evidence>
<dbReference type="InterPro" id="IPR027417">
    <property type="entry name" value="P-loop_NTPase"/>
</dbReference>
<dbReference type="NCBIfam" id="TIGR00231">
    <property type="entry name" value="small_GTP"/>
    <property type="match status" value="1"/>
</dbReference>
<evidence type="ECO:0000313" key="10">
    <source>
        <dbReference type="Proteomes" id="UP001209878"/>
    </source>
</evidence>
<proteinExistence type="predicted"/>
<dbReference type="GO" id="GO:0005886">
    <property type="term" value="C:plasma membrane"/>
    <property type="evidence" value="ECO:0007669"/>
    <property type="project" value="UniProtKB-SubCell"/>
</dbReference>
<keyword evidence="7" id="KW-0449">Lipoprotein</keyword>
<keyword evidence="3" id="KW-0488">Methylation</keyword>
<evidence type="ECO:0000256" key="3">
    <source>
        <dbReference type="ARBA" id="ARBA00022481"/>
    </source>
</evidence>
<keyword evidence="4" id="KW-0547">Nucleotide-binding</keyword>
<comment type="caution">
    <text evidence="9">The sequence shown here is derived from an EMBL/GenBank/DDBJ whole genome shotgun (WGS) entry which is preliminary data.</text>
</comment>
<keyword evidence="10" id="KW-1185">Reference proteome</keyword>
<dbReference type="PROSITE" id="PS51421">
    <property type="entry name" value="RAS"/>
    <property type="match status" value="1"/>
</dbReference>
<reference evidence="9" key="1">
    <citation type="journal article" date="2023" name="Mol. Biol. Evol.">
        <title>Third-Generation Sequencing Reveals the Adaptive Role of the Epigenome in Three Deep-Sea Polychaetes.</title>
        <authorList>
            <person name="Perez M."/>
            <person name="Aroh O."/>
            <person name="Sun Y."/>
            <person name="Lan Y."/>
            <person name="Juniper S.K."/>
            <person name="Young C.R."/>
            <person name="Angers B."/>
            <person name="Qian P.Y."/>
        </authorList>
    </citation>
    <scope>NUCLEOTIDE SEQUENCE</scope>
    <source>
        <strain evidence="9">R07B-5</strain>
    </source>
</reference>
<dbReference type="GO" id="GO:0005525">
    <property type="term" value="F:GTP binding"/>
    <property type="evidence" value="ECO:0007669"/>
    <property type="project" value="UniProtKB-KW"/>
</dbReference>
<sequence>MGVQRKPLMVPPMVRKKLVVVGDGECGKTCLLLVYSRNEFPENYVPTIFENYIAELRMDGHLVELALWDTAGQEDYDRLRPLSYPDTDVLLLCFAIDNPDSFQNVTDKWVPELNHFCRKVPVVLVGTKTDLRYNKKVCSHLAEQHMKPVSRQQGRDLARKINAHAYIECSAKTQEGVREVFNLATRAAVAKKALSKRTSCRLL</sequence>
<gene>
    <name evidence="9" type="ORF">NP493_1027g00006</name>
</gene>
<evidence type="ECO:0000256" key="5">
    <source>
        <dbReference type="ARBA" id="ARBA00023134"/>
    </source>
</evidence>
<keyword evidence="8" id="KW-0636">Prenylation</keyword>
<dbReference type="FunFam" id="3.40.50.300:FF:000676">
    <property type="entry name" value="Ras homolog family member F"/>
    <property type="match status" value="1"/>
</dbReference>
<dbReference type="InterPro" id="IPR005225">
    <property type="entry name" value="Small_GTP-bd"/>
</dbReference>
<dbReference type="EMBL" id="JAODUO010001027">
    <property type="protein sequence ID" value="KAK2171779.1"/>
    <property type="molecule type" value="Genomic_DNA"/>
</dbReference>
<evidence type="ECO:0000256" key="8">
    <source>
        <dbReference type="ARBA" id="ARBA00023289"/>
    </source>
</evidence>
<dbReference type="GO" id="GO:0007264">
    <property type="term" value="P:small GTPase-mediated signal transduction"/>
    <property type="evidence" value="ECO:0007669"/>
    <property type="project" value="InterPro"/>
</dbReference>
<name>A0AAD9KID8_RIDPI</name>
<dbReference type="PROSITE" id="PS51420">
    <property type="entry name" value="RHO"/>
    <property type="match status" value="1"/>
</dbReference>